<evidence type="ECO:0000313" key="4">
    <source>
        <dbReference type="EMBL" id="UGS38514.1"/>
    </source>
</evidence>
<dbReference type="EMBL" id="CP087164">
    <property type="protein sequence ID" value="UGS38514.1"/>
    <property type="molecule type" value="Genomic_DNA"/>
</dbReference>
<proteinExistence type="predicted"/>
<dbReference type="AlphaFoldDB" id="A0A9E6Y1Q7"/>
<dbReference type="PANTHER" id="PTHR33055:SF16">
    <property type="entry name" value="TRANSPOSASE FOR INSERTION SEQUENCE ELEMENT IS1547"/>
    <property type="match status" value="1"/>
</dbReference>
<dbReference type="InterPro" id="IPR002525">
    <property type="entry name" value="Transp_IS110-like_N"/>
</dbReference>
<dbReference type="KEGG" id="sbae:DSM104329_04943"/>
<keyword evidence="5" id="KW-1185">Reference proteome</keyword>
<dbReference type="Pfam" id="PF01548">
    <property type="entry name" value="DEDD_Tnp_IS110"/>
    <property type="match status" value="1"/>
</dbReference>
<feature type="domain" description="Transposase IS110-like N-terminal" evidence="2">
    <location>
        <begin position="2"/>
        <end position="104"/>
    </location>
</feature>
<feature type="domain" description="Transposase IS116/IS110/IS902 C-terminal" evidence="3">
    <location>
        <begin position="174"/>
        <end position="255"/>
    </location>
</feature>
<dbReference type="GO" id="GO:0006313">
    <property type="term" value="P:DNA transposition"/>
    <property type="evidence" value="ECO:0007669"/>
    <property type="project" value="InterPro"/>
</dbReference>
<dbReference type="Pfam" id="PF02371">
    <property type="entry name" value="Transposase_20"/>
    <property type="match status" value="1"/>
</dbReference>
<dbReference type="GO" id="GO:0003677">
    <property type="term" value="F:DNA binding"/>
    <property type="evidence" value="ECO:0007669"/>
    <property type="project" value="InterPro"/>
</dbReference>
<name>A0A9E6Y1Q7_9ACTN</name>
<sequence>MWAIEDCRHVSGRLEEALIVTGERVVRVAPKLMAGARRGGRERGKSDPIDALAVARAALREGIETLPMAELEGQSLELRLLLDHREDIVAQRSDEQRRLRWHLHALQLGDDVPVGALDRKVWIDRVARRLARQPQDARVRIARELLRSIAVKTRQARQLEREIAVLVADQAPQLLDQPGCGPLTAAKLVGEIAGPGRFASDAKLARMAGVAPIPASSGRRDRHRLDRGGNRQLNCALHRWAVTAGRVDPATRDYLARKQAEGKTRMEALRSLKRHLARRAWRLLNQPTPTATPLDTALALT</sequence>
<reference evidence="4" key="1">
    <citation type="journal article" date="2022" name="Int. J. Syst. Evol. Microbiol.">
        <title>Pseudomonas aegrilactucae sp. nov. and Pseudomonas morbosilactucae sp. nov., pathogens causing bacterial rot of lettuce in Japan.</title>
        <authorList>
            <person name="Sawada H."/>
            <person name="Fujikawa T."/>
            <person name="Satou M."/>
        </authorList>
    </citation>
    <scope>NUCLEOTIDE SEQUENCE</scope>
    <source>
        <strain evidence="4">0166_1</strain>
    </source>
</reference>
<dbReference type="PANTHER" id="PTHR33055">
    <property type="entry name" value="TRANSPOSASE FOR INSERTION SEQUENCE ELEMENT IS1111A"/>
    <property type="match status" value="1"/>
</dbReference>
<feature type="coiled-coil region" evidence="1">
    <location>
        <begin position="142"/>
        <end position="169"/>
    </location>
</feature>
<dbReference type="Proteomes" id="UP001162834">
    <property type="component" value="Chromosome"/>
</dbReference>
<keyword evidence="1" id="KW-0175">Coiled coil</keyword>
<evidence type="ECO:0000259" key="2">
    <source>
        <dbReference type="Pfam" id="PF01548"/>
    </source>
</evidence>
<protein>
    <submittedName>
        <fullName evidence="4">IS110 family transposase IS1547</fullName>
    </submittedName>
</protein>
<dbReference type="InterPro" id="IPR047650">
    <property type="entry name" value="Transpos_IS110"/>
</dbReference>
<dbReference type="GO" id="GO:0004803">
    <property type="term" value="F:transposase activity"/>
    <property type="evidence" value="ECO:0007669"/>
    <property type="project" value="InterPro"/>
</dbReference>
<gene>
    <name evidence="4" type="ORF">DSM104329_04943</name>
</gene>
<accession>A0A9E6Y1Q7</accession>
<organism evidence="4 5">
    <name type="scientific">Capillimicrobium parvum</name>
    <dbReference type="NCBI Taxonomy" id="2884022"/>
    <lineage>
        <taxon>Bacteria</taxon>
        <taxon>Bacillati</taxon>
        <taxon>Actinomycetota</taxon>
        <taxon>Thermoleophilia</taxon>
        <taxon>Solirubrobacterales</taxon>
        <taxon>Capillimicrobiaceae</taxon>
        <taxon>Capillimicrobium</taxon>
    </lineage>
</organism>
<evidence type="ECO:0000256" key="1">
    <source>
        <dbReference type="SAM" id="Coils"/>
    </source>
</evidence>
<evidence type="ECO:0000313" key="5">
    <source>
        <dbReference type="Proteomes" id="UP001162834"/>
    </source>
</evidence>
<evidence type="ECO:0000259" key="3">
    <source>
        <dbReference type="Pfam" id="PF02371"/>
    </source>
</evidence>
<dbReference type="NCBIfam" id="NF033542">
    <property type="entry name" value="transpos_IS110"/>
    <property type="match status" value="1"/>
</dbReference>
<dbReference type="InterPro" id="IPR003346">
    <property type="entry name" value="Transposase_20"/>
</dbReference>